<dbReference type="EMBL" id="JAWQEG010000432">
    <property type="protein sequence ID" value="KAK3890251.1"/>
    <property type="molecule type" value="Genomic_DNA"/>
</dbReference>
<gene>
    <name evidence="3" type="ORF">Pcinc_005768</name>
    <name evidence="4" type="ORF">Pcinc_005784</name>
</gene>
<accession>A0AAE1GE78</accession>
<feature type="coiled-coil region" evidence="1">
    <location>
        <begin position="251"/>
        <end position="299"/>
    </location>
</feature>
<reference evidence="4" key="1">
    <citation type="submission" date="2023-10" db="EMBL/GenBank/DDBJ databases">
        <title>Genome assemblies of two species of porcelain crab, Petrolisthes cinctipes and Petrolisthes manimaculis (Anomura: Porcellanidae).</title>
        <authorList>
            <person name="Angst P."/>
        </authorList>
    </citation>
    <scope>NUCLEOTIDE SEQUENCE</scope>
    <source>
        <strain evidence="4">PB745_01</strain>
        <tissue evidence="4">Gill</tissue>
    </source>
</reference>
<feature type="region of interest" description="Disordered" evidence="2">
    <location>
        <begin position="199"/>
        <end position="222"/>
    </location>
</feature>
<dbReference type="EMBL" id="JAWQEG010000432">
    <property type="protein sequence ID" value="KAK3890233.1"/>
    <property type="molecule type" value="Genomic_DNA"/>
</dbReference>
<name>A0AAE1GE78_PETCI</name>
<evidence type="ECO:0000313" key="5">
    <source>
        <dbReference type="Proteomes" id="UP001286313"/>
    </source>
</evidence>
<dbReference type="CDD" id="cd14686">
    <property type="entry name" value="bZIP"/>
    <property type="match status" value="1"/>
</dbReference>
<organism evidence="4 5">
    <name type="scientific">Petrolisthes cinctipes</name>
    <name type="common">Flat porcelain crab</name>
    <dbReference type="NCBI Taxonomy" id="88211"/>
    <lineage>
        <taxon>Eukaryota</taxon>
        <taxon>Metazoa</taxon>
        <taxon>Ecdysozoa</taxon>
        <taxon>Arthropoda</taxon>
        <taxon>Crustacea</taxon>
        <taxon>Multicrustacea</taxon>
        <taxon>Malacostraca</taxon>
        <taxon>Eumalacostraca</taxon>
        <taxon>Eucarida</taxon>
        <taxon>Decapoda</taxon>
        <taxon>Pleocyemata</taxon>
        <taxon>Anomura</taxon>
        <taxon>Galatheoidea</taxon>
        <taxon>Porcellanidae</taxon>
        <taxon>Petrolisthes</taxon>
    </lineage>
</organism>
<evidence type="ECO:0008006" key="6">
    <source>
        <dbReference type="Google" id="ProtNLM"/>
    </source>
</evidence>
<proteinExistence type="predicted"/>
<keyword evidence="1" id="KW-0175">Coiled coil</keyword>
<dbReference type="Proteomes" id="UP001286313">
    <property type="component" value="Unassembled WGS sequence"/>
</dbReference>
<evidence type="ECO:0000313" key="4">
    <source>
        <dbReference type="EMBL" id="KAK3890251.1"/>
    </source>
</evidence>
<evidence type="ECO:0000313" key="3">
    <source>
        <dbReference type="EMBL" id="KAK3890233.1"/>
    </source>
</evidence>
<evidence type="ECO:0000256" key="2">
    <source>
        <dbReference type="SAM" id="MobiDB-lite"/>
    </source>
</evidence>
<comment type="caution">
    <text evidence="4">The sequence shown here is derived from an EMBL/GenBank/DDBJ whole genome shotgun (WGS) entry which is preliminary data.</text>
</comment>
<protein>
    <recommendedName>
        <fullName evidence="6">BZIP domain-containing protein</fullName>
    </recommendedName>
</protein>
<sequence length="326" mass="37573">MAEYTFNSTEDTLLTNEFLSWSGDFDVDYNAIKLIAETIDEDPQLTMVEQQRVVQEPVEQPVSHQLIQPIVASQDFDFEQLVSSHHEEQSDSPQFIQQPVSPQFMELSPVSPQTIQQPVSPQFVQPVSSRLEKQLTSSQLVEEPVPLEFVEVPLPIVFVEQPATLQVAENSATQYQITVNTPMSVNDNVNNTMEVVAQANPQRRGRKPQNTTGRVRKPRRQPRTKVYQMEPFVDEEAERKRLNAVNAKRHRDMTKKKMAHLESQLAEVTKERDDLQQLVAKLQQNEKILLQKLKHQQQRDCDEGCNRAFTRASETWVWKMQIPSND</sequence>
<evidence type="ECO:0000256" key="1">
    <source>
        <dbReference type="SAM" id="Coils"/>
    </source>
</evidence>
<dbReference type="AlphaFoldDB" id="A0AAE1GE78"/>
<keyword evidence="5" id="KW-1185">Reference proteome</keyword>